<evidence type="ECO:0000313" key="1">
    <source>
        <dbReference type="EMBL" id="MCL6268530.1"/>
    </source>
</evidence>
<sequence>MSQSATLDEREFEYLRQTEQINERLCRLEQFVKLDSERTSIEFREIRLWREKVDLSLKEFSLGFRDVKKDIAGVKTDLAGVKTDLAEVRLDRASDRQLMERILSILETMQAEKST</sequence>
<proteinExistence type="predicted"/>
<dbReference type="EMBL" id="JAMFLX010000001">
    <property type="protein sequence ID" value="MCL6268530.1"/>
    <property type="molecule type" value="Genomic_DNA"/>
</dbReference>
<protein>
    <submittedName>
        <fullName evidence="1">Uncharacterized protein</fullName>
    </submittedName>
</protein>
<keyword evidence="2" id="KW-1185">Reference proteome</keyword>
<dbReference type="RefSeq" id="WP_249697363.1">
    <property type="nucleotide sequence ID" value="NZ_JAMFLX010000001.1"/>
</dbReference>
<accession>A0ABT0PAY0</accession>
<evidence type="ECO:0000313" key="2">
    <source>
        <dbReference type="Proteomes" id="UP001203338"/>
    </source>
</evidence>
<name>A0ABT0PAY0_9GAMM</name>
<gene>
    <name evidence="1" type="ORF">M3P05_01005</name>
</gene>
<organism evidence="1 2">
    <name type="scientific">Parendozoicomonas callyspongiae</name>
    <dbReference type="NCBI Taxonomy" id="2942213"/>
    <lineage>
        <taxon>Bacteria</taxon>
        <taxon>Pseudomonadati</taxon>
        <taxon>Pseudomonadota</taxon>
        <taxon>Gammaproteobacteria</taxon>
        <taxon>Oceanospirillales</taxon>
        <taxon>Endozoicomonadaceae</taxon>
        <taxon>Parendozoicomonas</taxon>
    </lineage>
</organism>
<reference evidence="1 2" key="1">
    <citation type="submission" date="2022-05" db="EMBL/GenBank/DDBJ databases">
        <authorList>
            <person name="Park J.-S."/>
        </authorList>
    </citation>
    <scope>NUCLEOTIDE SEQUENCE [LARGE SCALE GENOMIC DNA]</scope>
    <source>
        <strain evidence="1 2">2012CJ34-2</strain>
    </source>
</reference>
<dbReference type="Proteomes" id="UP001203338">
    <property type="component" value="Unassembled WGS sequence"/>
</dbReference>
<comment type="caution">
    <text evidence="1">The sequence shown here is derived from an EMBL/GenBank/DDBJ whole genome shotgun (WGS) entry which is preliminary data.</text>
</comment>